<proteinExistence type="predicted"/>
<dbReference type="AlphaFoldDB" id="K6Y536"/>
<name>K6Y536_9ALTE</name>
<dbReference type="EMBL" id="BAEQ01000016">
    <property type="protein sequence ID" value="GAC27894.1"/>
    <property type="molecule type" value="Genomic_DNA"/>
</dbReference>
<protein>
    <submittedName>
        <fullName evidence="1">Uncharacterized protein</fullName>
    </submittedName>
</protein>
<accession>K6Y536</accession>
<gene>
    <name evidence="1" type="ORF">GPAL_1015</name>
</gene>
<evidence type="ECO:0000313" key="1">
    <source>
        <dbReference type="EMBL" id="GAC27894.1"/>
    </source>
</evidence>
<reference evidence="2" key="1">
    <citation type="journal article" date="2014" name="Environ. Microbiol.">
        <title>Comparative genomics of the marine bacterial genus Glaciecola reveals the high degree of genomic diversity and genomic characteristic for cold adaptation.</title>
        <authorList>
            <person name="Qin Q.L."/>
            <person name="Xie B.B."/>
            <person name="Yu Y."/>
            <person name="Shu Y.L."/>
            <person name="Rong J.C."/>
            <person name="Zhang Y.J."/>
            <person name="Zhao D.L."/>
            <person name="Chen X.L."/>
            <person name="Zhang X.Y."/>
            <person name="Chen B."/>
            <person name="Zhou B.C."/>
            <person name="Zhang Y.Z."/>
        </authorList>
    </citation>
    <scope>NUCLEOTIDE SEQUENCE [LARGE SCALE GENOMIC DNA]</scope>
    <source>
        <strain evidence="2">ACAM 615</strain>
    </source>
</reference>
<comment type="caution">
    <text evidence="1">The sequence shown here is derived from an EMBL/GenBank/DDBJ whole genome shotgun (WGS) entry which is preliminary data.</text>
</comment>
<sequence>MPSADFCLIINKVTLVDAIGFHHIRSFELMTLKDQGTCIPEPDWWFTDRLLSRSPQIRA</sequence>
<evidence type="ECO:0000313" key="2">
    <source>
        <dbReference type="Proteomes" id="UP000006251"/>
    </source>
</evidence>
<organism evidence="1 2">
    <name type="scientific">Brumicola pallidula DSM 14239 = ACAM 615</name>
    <dbReference type="NCBI Taxonomy" id="1121922"/>
    <lineage>
        <taxon>Bacteria</taxon>
        <taxon>Pseudomonadati</taxon>
        <taxon>Pseudomonadota</taxon>
        <taxon>Gammaproteobacteria</taxon>
        <taxon>Alteromonadales</taxon>
        <taxon>Alteromonadaceae</taxon>
        <taxon>Brumicola</taxon>
    </lineage>
</organism>
<dbReference type="RefSeq" id="WP_006009694.1">
    <property type="nucleotide sequence ID" value="NZ_BAEQ01000016.1"/>
</dbReference>
<dbReference type="Proteomes" id="UP000006251">
    <property type="component" value="Unassembled WGS sequence"/>
</dbReference>
<keyword evidence="2" id="KW-1185">Reference proteome</keyword>